<evidence type="ECO:0000313" key="1">
    <source>
        <dbReference type="EMBL" id="SES02035.1"/>
    </source>
</evidence>
<evidence type="ECO:0000313" key="2">
    <source>
        <dbReference type="Proteomes" id="UP000198929"/>
    </source>
</evidence>
<protein>
    <submittedName>
        <fullName evidence="1">Uncharacterized protein</fullName>
    </submittedName>
</protein>
<dbReference type="RefSeq" id="WP_092258763.1">
    <property type="nucleotide sequence ID" value="NZ_CP047199.1"/>
</dbReference>
<dbReference type="Proteomes" id="UP000198929">
    <property type="component" value="Unassembled WGS sequence"/>
</dbReference>
<gene>
    <name evidence="1" type="ORF">SAMN05661109_01612</name>
</gene>
<organism evidence="1 2">
    <name type="scientific">Corynebacterium cystitidis DSM 20524</name>
    <dbReference type="NCBI Taxonomy" id="1121357"/>
    <lineage>
        <taxon>Bacteria</taxon>
        <taxon>Bacillati</taxon>
        <taxon>Actinomycetota</taxon>
        <taxon>Actinomycetes</taxon>
        <taxon>Mycobacteriales</taxon>
        <taxon>Corynebacteriaceae</taxon>
        <taxon>Corynebacterium</taxon>
    </lineage>
</organism>
<accession>A0A1H9TXS0</accession>
<reference evidence="2" key="1">
    <citation type="submission" date="2016-10" db="EMBL/GenBank/DDBJ databases">
        <authorList>
            <person name="Varghese N."/>
            <person name="Submissions S."/>
        </authorList>
    </citation>
    <scope>NUCLEOTIDE SEQUENCE [LARGE SCALE GENOMIC DNA]</scope>
    <source>
        <strain evidence="2">DSM 20524</strain>
    </source>
</reference>
<keyword evidence="2" id="KW-1185">Reference proteome</keyword>
<sequence length="95" mass="10775">MPQTQPRFTDIQRRKIKVEVVVKDNIPALSVDKELPGGSTERIMLLNPHDARRLKTAIENYLNEVSGRDLSGHFASLSPQDMLDLFGEEDEDNNL</sequence>
<name>A0A1H9TXS0_9CORY</name>
<dbReference type="EMBL" id="FOGQ01000006">
    <property type="protein sequence ID" value="SES02035.1"/>
    <property type="molecule type" value="Genomic_DNA"/>
</dbReference>
<dbReference type="AlphaFoldDB" id="A0A1H9TXS0"/>
<proteinExistence type="predicted"/>